<evidence type="ECO:0008006" key="6">
    <source>
        <dbReference type="Google" id="ProtNLM"/>
    </source>
</evidence>
<gene>
    <name evidence="4" type="ORF">GCM10022210_28300</name>
</gene>
<evidence type="ECO:0000256" key="1">
    <source>
        <dbReference type="SAM" id="SignalP"/>
    </source>
</evidence>
<dbReference type="SUPFAM" id="SSF52266">
    <property type="entry name" value="SGNH hydrolase"/>
    <property type="match status" value="1"/>
</dbReference>
<feature type="domain" description="SGNH hydrolase-type esterase" evidence="3">
    <location>
        <begin position="348"/>
        <end position="510"/>
    </location>
</feature>
<reference evidence="5" key="1">
    <citation type="journal article" date="2019" name="Int. J. Syst. Evol. Microbiol.">
        <title>The Global Catalogue of Microorganisms (GCM) 10K type strain sequencing project: providing services to taxonomists for standard genome sequencing and annotation.</title>
        <authorList>
            <consortium name="The Broad Institute Genomics Platform"/>
            <consortium name="The Broad Institute Genome Sequencing Center for Infectious Disease"/>
            <person name="Wu L."/>
            <person name="Ma J."/>
        </authorList>
    </citation>
    <scope>NUCLEOTIDE SEQUENCE [LARGE SCALE GENOMIC DNA]</scope>
    <source>
        <strain evidence="5">JCM 16601</strain>
    </source>
</reference>
<sequence length="535" mass="58989">MKITSIVTLLAFLAIGANAQQKVIPLYAGAAPGSEDWNWSEGVTYNNQYNTQKVYNVTRPTLTAFLPDAAIATGTAVIICPGGSFTTLNVTMEGSDEAKWFNQHGVAAFVLKYRVMHSFTDDPVKELAERRTKKDYTDEVTKIVYLGIADARNAIAYVREHAAEYGVSPQRVGIMGFSAGGTLAAATAYGYTAANKPDFVAPIYPFFPEKLQTTIAADAPPMFLAAATDDELGLAPHSVEIYSKWIAAKHPAELHVYAKGGHGFGSRRQDIPTDTWMERFGDWLDLEGFLTPIDPKIKSPKQRAIDDENNHKNREAGFHKDWANIKRYQADNEKVPAPAPGEKRVVYMGDSITDFWLGADPDFWKGKPYYDRGISGQTTTQMLVRFRDDVIDLKPAVVVILAGINDIAENNGPIKLEDVFGNIKSMAILAREANIKVVLSSTLPAFAFPWKPTMQPAPKVMALNAMIKDFAEKNQMVYLDYFSAMADERNGLPSNLAKDGVHPTLAGYRVMEPLVEKAIAESLTQPSPKERALKK</sequence>
<dbReference type="Gene3D" id="3.40.50.1110">
    <property type="entry name" value="SGNH hydrolase"/>
    <property type="match status" value="1"/>
</dbReference>
<keyword evidence="5" id="KW-1185">Reference proteome</keyword>
<organism evidence="4 5">
    <name type="scientific">Mucilaginibacter dorajii</name>
    <dbReference type="NCBI Taxonomy" id="692994"/>
    <lineage>
        <taxon>Bacteria</taxon>
        <taxon>Pseudomonadati</taxon>
        <taxon>Bacteroidota</taxon>
        <taxon>Sphingobacteriia</taxon>
        <taxon>Sphingobacteriales</taxon>
        <taxon>Sphingobacteriaceae</taxon>
        <taxon>Mucilaginibacter</taxon>
    </lineage>
</organism>
<feature type="signal peptide" evidence="1">
    <location>
        <begin position="1"/>
        <end position="19"/>
    </location>
</feature>
<dbReference type="InterPro" id="IPR002925">
    <property type="entry name" value="Dienelactn_hydro"/>
</dbReference>
<dbReference type="EMBL" id="BAAAZC010000019">
    <property type="protein sequence ID" value="GAA3975980.1"/>
    <property type="molecule type" value="Genomic_DNA"/>
</dbReference>
<dbReference type="SUPFAM" id="SSF53474">
    <property type="entry name" value="alpha/beta-Hydrolases"/>
    <property type="match status" value="1"/>
</dbReference>
<dbReference type="Pfam" id="PF01738">
    <property type="entry name" value="DLH"/>
    <property type="match status" value="1"/>
</dbReference>
<dbReference type="InterPro" id="IPR036514">
    <property type="entry name" value="SGNH_hydro_sf"/>
</dbReference>
<evidence type="ECO:0000259" key="2">
    <source>
        <dbReference type="Pfam" id="PF01738"/>
    </source>
</evidence>
<name>A0ABP7Q6P4_9SPHI</name>
<protein>
    <recommendedName>
        <fullName evidence="6">G-D-S-L family lipolytic protein</fullName>
    </recommendedName>
</protein>
<dbReference type="InterPro" id="IPR051532">
    <property type="entry name" value="Ester_Hydrolysis_Enzymes"/>
</dbReference>
<accession>A0ABP7Q6P4</accession>
<dbReference type="CDD" id="cd04501">
    <property type="entry name" value="SGNH_hydrolase_like_4"/>
    <property type="match status" value="1"/>
</dbReference>
<proteinExistence type="predicted"/>
<dbReference type="Gene3D" id="3.40.50.1820">
    <property type="entry name" value="alpha/beta hydrolase"/>
    <property type="match status" value="1"/>
</dbReference>
<dbReference type="PANTHER" id="PTHR30383:SF5">
    <property type="entry name" value="SGNH HYDROLASE-TYPE ESTERASE DOMAIN-CONTAINING PROTEIN"/>
    <property type="match status" value="1"/>
</dbReference>
<comment type="caution">
    <text evidence="4">The sequence shown here is derived from an EMBL/GenBank/DDBJ whole genome shotgun (WGS) entry which is preliminary data.</text>
</comment>
<evidence type="ECO:0000313" key="4">
    <source>
        <dbReference type="EMBL" id="GAA3975980.1"/>
    </source>
</evidence>
<dbReference type="Pfam" id="PF13472">
    <property type="entry name" value="Lipase_GDSL_2"/>
    <property type="match status" value="1"/>
</dbReference>
<keyword evidence="1" id="KW-0732">Signal</keyword>
<feature type="domain" description="Dienelactone hydrolase" evidence="2">
    <location>
        <begin position="152"/>
        <end position="272"/>
    </location>
</feature>
<dbReference type="InterPro" id="IPR029058">
    <property type="entry name" value="AB_hydrolase_fold"/>
</dbReference>
<dbReference type="Proteomes" id="UP001500742">
    <property type="component" value="Unassembled WGS sequence"/>
</dbReference>
<dbReference type="PANTHER" id="PTHR30383">
    <property type="entry name" value="THIOESTERASE 1/PROTEASE 1/LYSOPHOSPHOLIPASE L1"/>
    <property type="match status" value="1"/>
</dbReference>
<dbReference type="InterPro" id="IPR013830">
    <property type="entry name" value="SGNH_hydro"/>
</dbReference>
<evidence type="ECO:0000259" key="3">
    <source>
        <dbReference type="Pfam" id="PF13472"/>
    </source>
</evidence>
<evidence type="ECO:0000313" key="5">
    <source>
        <dbReference type="Proteomes" id="UP001500742"/>
    </source>
</evidence>
<feature type="chain" id="PRO_5046688887" description="G-D-S-L family lipolytic protein" evidence="1">
    <location>
        <begin position="20"/>
        <end position="535"/>
    </location>
</feature>
<dbReference type="RefSeq" id="WP_259087463.1">
    <property type="nucleotide sequence ID" value="NZ_BAAAZC010000019.1"/>
</dbReference>